<evidence type="ECO:0000256" key="4">
    <source>
        <dbReference type="ARBA" id="ARBA00022759"/>
    </source>
</evidence>
<proteinExistence type="predicted"/>
<evidence type="ECO:0000313" key="8">
    <source>
        <dbReference type="EMBL" id="NXU16265.1"/>
    </source>
</evidence>
<dbReference type="GO" id="GO:0035613">
    <property type="term" value="F:RNA stem-loop binding"/>
    <property type="evidence" value="ECO:0007669"/>
    <property type="project" value="TreeGrafter"/>
</dbReference>
<accession>A0A7L3IFX3</accession>
<evidence type="ECO:0000256" key="2">
    <source>
        <dbReference type="ARBA" id="ARBA00022695"/>
    </source>
</evidence>
<organism evidence="8 9">
    <name type="scientific">Pardalotus punctatus</name>
    <name type="common">spotted pardalote</name>
    <dbReference type="NCBI Taxonomy" id="254575"/>
    <lineage>
        <taxon>Eukaryota</taxon>
        <taxon>Metazoa</taxon>
        <taxon>Chordata</taxon>
        <taxon>Craniata</taxon>
        <taxon>Vertebrata</taxon>
        <taxon>Euteleostomi</taxon>
        <taxon>Archelosauria</taxon>
        <taxon>Archosauria</taxon>
        <taxon>Dinosauria</taxon>
        <taxon>Saurischia</taxon>
        <taxon>Theropoda</taxon>
        <taxon>Coelurosauria</taxon>
        <taxon>Aves</taxon>
        <taxon>Neognathae</taxon>
        <taxon>Neoaves</taxon>
        <taxon>Telluraves</taxon>
        <taxon>Australaves</taxon>
        <taxon>Passeriformes</taxon>
        <taxon>Meliphagoidea</taxon>
        <taxon>Pardalotidae</taxon>
        <taxon>Pardalotus</taxon>
    </lineage>
</organism>
<dbReference type="Proteomes" id="UP000570592">
    <property type="component" value="Unassembled WGS sequence"/>
</dbReference>
<dbReference type="GO" id="GO:0016787">
    <property type="term" value="F:hydrolase activity"/>
    <property type="evidence" value="ECO:0007669"/>
    <property type="project" value="UniProtKB-KW"/>
</dbReference>
<evidence type="ECO:0000259" key="7">
    <source>
        <dbReference type="Pfam" id="PF06817"/>
    </source>
</evidence>
<keyword evidence="9" id="KW-1185">Reference proteome</keyword>
<keyword evidence="6" id="KW-0695">RNA-directed DNA polymerase</keyword>
<keyword evidence="3" id="KW-0540">Nuclease</keyword>
<comment type="caution">
    <text evidence="8">The sequence shown here is derived from an EMBL/GenBank/DDBJ whole genome shotgun (WGS) entry which is preliminary data.</text>
</comment>
<name>A0A7L3IFX3_9PASS</name>
<keyword evidence="5" id="KW-0378">Hydrolase</keyword>
<dbReference type="InterPro" id="IPR010661">
    <property type="entry name" value="RVT_thumb"/>
</dbReference>
<evidence type="ECO:0000256" key="3">
    <source>
        <dbReference type="ARBA" id="ARBA00022722"/>
    </source>
</evidence>
<feature type="non-terminal residue" evidence="8">
    <location>
        <position position="1"/>
    </location>
</feature>
<dbReference type="GO" id="GO:0004519">
    <property type="term" value="F:endonuclease activity"/>
    <property type="evidence" value="ECO:0007669"/>
    <property type="project" value="UniProtKB-KW"/>
</dbReference>
<dbReference type="InterPro" id="IPR043128">
    <property type="entry name" value="Rev_trsase/Diguanyl_cyclase"/>
</dbReference>
<dbReference type="PANTHER" id="PTHR41694:SF3">
    <property type="entry name" value="RNA-DIRECTED DNA POLYMERASE-RELATED"/>
    <property type="match status" value="1"/>
</dbReference>
<sequence length="99" mass="11181">LHKLCGSINWIRPLLGITTEDLAPLFSLLRGGEDLDSPRALTPEARDSIIKVQEALSSRQAHRIEPSLPLQFIILGKAPRFYGLIFQWDPQLRDPLLIL</sequence>
<evidence type="ECO:0000313" key="9">
    <source>
        <dbReference type="Proteomes" id="UP000570592"/>
    </source>
</evidence>
<feature type="domain" description="Reverse transcriptase thumb" evidence="7">
    <location>
        <begin position="2"/>
        <end position="48"/>
    </location>
</feature>
<dbReference type="SUPFAM" id="SSF56672">
    <property type="entry name" value="DNA/RNA polymerases"/>
    <property type="match status" value="1"/>
</dbReference>
<gene>
    <name evidence="8" type="primary">Ervk19_2</name>
    <name evidence="8" type="ORF">PARPUN_R15341</name>
</gene>
<evidence type="ECO:0000256" key="1">
    <source>
        <dbReference type="ARBA" id="ARBA00022679"/>
    </source>
</evidence>
<dbReference type="AlphaFoldDB" id="A0A7L3IFX3"/>
<evidence type="ECO:0000256" key="5">
    <source>
        <dbReference type="ARBA" id="ARBA00022801"/>
    </source>
</evidence>
<evidence type="ECO:0000256" key="6">
    <source>
        <dbReference type="ARBA" id="ARBA00022918"/>
    </source>
</evidence>
<dbReference type="EMBL" id="VZTX01020915">
    <property type="protein sequence ID" value="NXU16265.1"/>
    <property type="molecule type" value="Genomic_DNA"/>
</dbReference>
<reference evidence="8 9" key="1">
    <citation type="submission" date="2019-09" db="EMBL/GenBank/DDBJ databases">
        <title>Bird 10,000 Genomes (B10K) Project - Family phase.</title>
        <authorList>
            <person name="Zhang G."/>
        </authorList>
    </citation>
    <scope>NUCLEOTIDE SEQUENCE [LARGE SCALE GENOMIC DNA]</scope>
    <source>
        <strain evidence="8">B10K-DU-029-51</strain>
    </source>
</reference>
<dbReference type="GO" id="GO:0003964">
    <property type="term" value="F:RNA-directed DNA polymerase activity"/>
    <property type="evidence" value="ECO:0007669"/>
    <property type="project" value="UniProtKB-KW"/>
</dbReference>
<dbReference type="InterPro" id="IPR043502">
    <property type="entry name" value="DNA/RNA_pol_sf"/>
</dbReference>
<keyword evidence="4" id="KW-0255">Endonuclease</keyword>
<keyword evidence="1" id="KW-0808">Transferase</keyword>
<protein>
    <submittedName>
        <fullName evidence="8">POK19 protein</fullName>
    </submittedName>
</protein>
<dbReference type="Pfam" id="PF06817">
    <property type="entry name" value="RVT_thumb"/>
    <property type="match status" value="1"/>
</dbReference>
<feature type="non-terminal residue" evidence="8">
    <location>
        <position position="99"/>
    </location>
</feature>
<dbReference type="Gene3D" id="3.30.70.270">
    <property type="match status" value="1"/>
</dbReference>
<keyword evidence="2" id="KW-0548">Nucleotidyltransferase</keyword>
<dbReference type="PANTHER" id="PTHR41694">
    <property type="entry name" value="ENDOGENOUS RETROVIRUS GROUP K MEMBER POL PROTEIN"/>
    <property type="match status" value="1"/>
</dbReference>